<dbReference type="GO" id="GO:0035775">
    <property type="term" value="P:pronephric glomerulus morphogenesis"/>
    <property type="evidence" value="ECO:0007669"/>
    <property type="project" value="Ensembl"/>
</dbReference>
<dbReference type="GO" id="GO:0072078">
    <property type="term" value="P:nephron tubule morphogenesis"/>
    <property type="evidence" value="ECO:0007669"/>
    <property type="project" value="Ensembl"/>
</dbReference>
<dbReference type="NCBIfam" id="TIGR01571">
    <property type="entry name" value="A_thal_Cys_rich"/>
    <property type="match status" value="1"/>
</dbReference>
<dbReference type="Ensembl" id="ENSFHET00000014880.1">
    <property type="protein sequence ID" value="ENSFHEP00000021666.1"/>
    <property type="gene ID" value="ENSFHEG00000001573.1"/>
</dbReference>
<organism evidence="2 3">
    <name type="scientific">Fundulus heteroclitus</name>
    <name type="common">Killifish</name>
    <name type="synonym">Mummichog</name>
    <dbReference type="NCBI Taxonomy" id="8078"/>
    <lineage>
        <taxon>Eukaryota</taxon>
        <taxon>Metazoa</taxon>
        <taxon>Chordata</taxon>
        <taxon>Craniata</taxon>
        <taxon>Vertebrata</taxon>
        <taxon>Euteleostomi</taxon>
        <taxon>Actinopterygii</taxon>
        <taxon>Neopterygii</taxon>
        <taxon>Teleostei</taxon>
        <taxon>Neoteleostei</taxon>
        <taxon>Acanthomorphata</taxon>
        <taxon>Ovalentaria</taxon>
        <taxon>Atherinomorphae</taxon>
        <taxon>Cyprinodontiformes</taxon>
        <taxon>Fundulidae</taxon>
        <taxon>Fundulus</taxon>
    </lineage>
</organism>
<dbReference type="GO" id="GO:0048703">
    <property type="term" value="P:embryonic viscerocranium morphogenesis"/>
    <property type="evidence" value="ECO:0007669"/>
    <property type="project" value="Ensembl"/>
</dbReference>
<dbReference type="AlphaFoldDB" id="A0A3Q2Q596"/>
<comment type="similarity">
    <text evidence="1">Belongs to the cornifelin family.</text>
</comment>
<keyword evidence="3" id="KW-1185">Reference proteome</keyword>
<accession>A0A3Q2Q596</accession>
<reference evidence="2" key="2">
    <citation type="submission" date="2025-09" db="UniProtKB">
        <authorList>
            <consortium name="Ensembl"/>
        </authorList>
    </citation>
    <scope>IDENTIFICATION</scope>
</reference>
<dbReference type="Proteomes" id="UP000265000">
    <property type="component" value="Unplaced"/>
</dbReference>
<evidence type="ECO:0000313" key="3">
    <source>
        <dbReference type="Proteomes" id="UP000265000"/>
    </source>
</evidence>
<proteinExistence type="inferred from homology"/>
<dbReference type="Pfam" id="PF04749">
    <property type="entry name" value="PLAC8"/>
    <property type="match status" value="1"/>
</dbReference>
<dbReference type="InterPro" id="IPR006461">
    <property type="entry name" value="PLAC_motif_containing"/>
</dbReference>
<dbReference type="STRING" id="8078.ENSFHEP00000021666"/>
<evidence type="ECO:0000313" key="2">
    <source>
        <dbReference type="Ensembl" id="ENSFHEP00000021666.1"/>
    </source>
</evidence>
<dbReference type="GeneTree" id="ENSGT00940000163927"/>
<sequence>MTLHAGETPTGKATCWGENISFCDYCEEKGSRCFACWCFPCMQCQTASKHGWCFCMPLLDVCGVVSCILRSNIRERYNIPGSAFSDYATVLCCHCCAWCQMNRELKIRDHQPSGTSMVTTQVSRA</sequence>
<protein>
    <submittedName>
        <fullName evidence="2">Plac8 onzin related protein 1</fullName>
    </submittedName>
</protein>
<evidence type="ECO:0000256" key="1">
    <source>
        <dbReference type="ARBA" id="ARBA00009024"/>
    </source>
</evidence>
<reference evidence="2" key="1">
    <citation type="submission" date="2025-08" db="UniProtKB">
        <authorList>
            <consortium name="Ensembl"/>
        </authorList>
    </citation>
    <scope>IDENTIFICATION</scope>
</reference>
<name>A0A3Q2Q596_FUNHE</name>
<dbReference type="PANTHER" id="PTHR15907">
    <property type="entry name" value="DUF614 FAMILY PROTEIN-RELATED"/>
    <property type="match status" value="1"/>
</dbReference>